<dbReference type="SUPFAM" id="SSF53901">
    <property type="entry name" value="Thiolase-like"/>
    <property type="match status" value="2"/>
</dbReference>
<dbReference type="Proteomes" id="UP000245942">
    <property type="component" value="Unassembled WGS sequence"/>
</dbReference>
<keyword evidence="4 7" id="KW-0012">Acyltransferase</keyword>
<dbReference type="NCBIfam" id="TIGR01930">
    <property type="entry name" value="AcCoA-C-Actrans"/>
    <property type="match status" value="1"/>
</dbReference>
<dbReference type="InterPro" id="IPR002155">
    <property type="entry name" value="Thiolase"/>
</dbReference>
<dbReference type="EMBL" id="KZ819330">
    <property type="protein sequence ID" value="PWN19768.1"/>
    <property type="molecule type" value="Genomic_DNA"/>
</dbReference>
<dbReference type="AlphaFoldDB" id="A0A316U4M3"/>
<dbReference type="InterPro" id="IPR020616">
    <property type="entry name" value="Thiolase_N"/>
</dbReference>
<keyword evidence="11" id="KW-1185">Reference proteome</keyword>
<feature type="active site" description="Acyl-thioester intermediate" evidence="6">
    <location>
        <position position="120"/>
    </location>
</feature>
<feature type="active site" description="Proton acceptor" evidence="6">
    <location>
        <position position="404"/>
    </location>
</feature>
<dbReference type="GeneID" id="37014578"/>
<dbReference type="Gene3D" id="3.40.47.10">
    <property type="match status" value="2"/>
</dbReference>
<gene>
    <name evidence="10" type="ORF">BCV69DRAFT_283870</name>
</gene>
<evidence type="ECO:0000259" key="8">
    <source>
        <dbReference type="Pfam" id="PF00108"/>
    </source>
</evidence>
<comment type="catalytic activity">
    <reaction evidence="5">
        <text>an acyl-CoA + acetyl-CoA = a 3-oxoacyl-CoA + CoA</text>
        <dbReference type="Rhea" id="RHEA:21564"/>
        <dbReference type="ChEBI" id="CHEBI:57287"/>
        <dbReference type="ChEBI" id="CHEBI:57288"/>
        <dbReference type="ChEBI" id="CHEBI:58342"/>
        <dbReference type="ChEBI" id="CHEBI:90726"/>
        <dbReference type="EC" id="2.3.1.16"/>
    </reaction>
</comment>
<evidence type="ECO:0000313" key="10">
    <source>
        <dbReference type="EMBL" id="PWN19768.1"/>
    </source>
</evidence>
<evidence type="ECO:0000256" key="4">
    <source>
        <dbReference type="ARBA" id="ARBA00023315"/>
    </source>
</evidence>
<comment type="similarity">
    <text evidence="2 7">Belongs to the thiolase-like superfamily. Thiolase family.</text>
</comment>
<sequence length="418" mass="44558">MASSTERISQLAGHLDPRTWSGKGLAAAQVKSDSDVVIVAMGRTPYCKAFKGGLKDCPFDILCYETFKGVLGRADMDPSLIQEVSVGNVRNVDNHYDIRAAALAAGIPNTAPTHVLNRFCASGLQSLRTIANQIQVGEIECGMALGVESMSNHPKRDFNFSEVIRNSHQEAADCIMPMGWTSENVAKEFKITRAQMDTIAARSHSRAFKAQKSGKFAEEIFPITVPDGNGGWKVVEHDDGIRENSTPEGLSKIKPAFPQWEPAQTTGGNASQITDGGAAMILMRRSLANKLGKKPLAKYVGSAVAGLPPRIMGIGPTIAIPKVLELTGIKPEEVDVYEINEAFASMLVYCQQKLEIPDEKLNPQGGAIALGHPLGSSALRLSITALTQLARAEKKGGVACAAACIGLGMGQAGIFISE</sequence>
<dbReference type="InterPro" id="IPR020615">
    <property type="entry name" value="Thiolase_acyl_enz_int_AS"/>
</dbReference>
<proteinExistence type="inferred from homology"/>
<evidence type="ECO:0000256" key="6">
    <source>
        <dbReference type="PIRSR" id="PIRSR000429-1"/>
    </source>
</evidence>
<dbReference type="Pfam" id="PF02803">
    <property type="entry name" value="Thiolase_C"/>
    <property type="match status" value="1"/>
</dbReference>
<feature type="active site" description="Proton acceptor" evidence="6">
    <location>
        <position position="372"/>
    </location>
</feature>
<dbReference type="InterPro" id="IPR016039">
    <property type="entry name" value="Thiolase-like"/>
</dbReference>
<organism evidence="10 11">
    <name type="scientific">Pseudomicrostroma glucosiphilum</name>
    <dbReference type="NCBI Taxonomy" id="1684307"/>
    <lineage>
        <taxon>Eukaryota</taxon>
        <taxon>Fungi</taxon>
        <taxon>Dikarya</taxon>
        <taxon>Basidiomycota</taxon>
        <taxon>Ustilaginomycotina</taxon>
        <taxon>Exobasidiomycetes</taxon>
        <taxon>Microstromatales</taxon>
        <taxon>Microstromatales incertae sedis</taxon>
        <taxon>Pseudomicrostroma</taxon>
    </lineage>
</organism>
<dbReference type="GO" id="GO:0006635">
    <property type="term" value="P:fatty acid beta-oxidation"/>
    <property type="evidence" value="ECO:0007669"/>
    <property type="project" value="TreeGrafter"/>
</dbReference>
<dbReference type="GO" id="GO:0003988">
    <property type="term" value="F:acetyl-CoA C-acyltransferase activity"/>
    <property type="evidence" value="ECO:0007669"/>
    <property type="project" value="UniProtKB-EC"/>
</dbReference>
<reference evidence="10 11" key="1">
    <citation type="journal article" date="2018" name="Mol. Biol. Evol.">
        <title>Broad Genomic Sampling Reveals a Smut Pathogenic Ancestry of the Fungal Clade Ustilaginomycotina.</title>
        <authorList>
            <person name="Kijpornyongpan T."/>
            <person name="Mondo S.J."/>
            <person name="Barry K."/>
            <person name="Sandor L."/>
            <person name="Lee J."/>
            <person name="Lipzen A."/>
            <person name="Pangilinan J."/>
            <person name="LaButti K."/>
            <person name="Hainaut M."/>
            <person name="Henrissat B."/>
            <person name="Grigoriev I.V."/>
            <person name="Spatafora J.W."/>
            <person name="Aime M.C."/>
        </authorList>
    </citation>
    <scope>NUCLEOTIDE SEQUENCE [LARGE SCALE GENOMIC DNA]</scope>
    <source>
        <strain evidence="10 11">MCA 4718</strain>
    </source>
</reference>
<protein>
    <submittedName>
        <fullName evidence="10">Thiolase</fullName>
    </submittedName>
</protein>
<dbReference type="InterPro" id="IPR020617">
    <property type="entry name" value="Thiolase_C"/>
</dbReference>
<name>A0A316U4M3_9BASI</name>
<keyword evidence="3 7" id="KW-0808">Transferase</keyword>
<dbReference type="GO" id="GO:0010124">
    <property type="term" value="P:phenylacetate catabolic process"/>
    <property type="evidence" value="ECO:0007669"/>
    <property type="project" value="TreeGrafter"/>
</dbReference>
<dbReference type="Pfam" id="PF00108">
    <property type="entry name" value="Thiolase_N"/>
    <property type="match status" value="1"/>
</dbReference>
<feature type="domain" description="Thiolase C-terminal" evidence="9">
    <location>
        <begin position="294"/>
        <end position="415"/>
    </location>
</feature>
<dbReference type="RefSeq" id="XP_025346928.1">
    <property type="nucleotide sequence ID" value="XM_025492844.1"/>
</dbReference>
<dbReference type="STRING" id="1684307.A0A316U4M3"/>
<evidence type="ECO:0000259" key="9">
    <source>
        <dbReference type="Pfam" id="PF02803"/>
    </source>
</evidence>
<dbReference type="InterPro" id="IPR050215">
    <property type="entry name" value="Thiolase-like_sf_Thiolase"/>
</dbReference>
<evidence type="ECO:0000256" key="5">
    <source>
        <dbReference type="ARBA" id="ARBA00047605"/>
    </source>
</evidence>
<evidence type="ECO:0000256" key="2">
    <source>
        <dbReference type="ARBA" id="ARBA00010982"/>
    </source>
</evidence>
<feature type="domain" description="Thiolase N-terminal" evidence="8">
    <location>
        <begin position="36"/>
        <end position="286"/>
    </location>
</feature>
<dbReference type="PROSITE" id="PS00098">
    <property type="entry name" value="THIOLASE_1"/>
    <property type="match status" value="1"/>
</dbReference>
<dbReference type="OrthoDB" id="5404651at2759"/>
<dbReference type="PIRSF" id="PIRSF000429">
    <property type="entry name" value="Ac-CoA_Ac_transf"/>
    <property type="match status" value="1"/>
</dbReference>
<dbReference type="CDD" id="cd00751">
    <property type="entry name" value="thiolase"/>
    <property type="match status" value="1"/>
</dbReference>
<evidence type="ECO:0000256" key="1">
    <source>
        <dbReference type="ARBA" id="ARBA00004872"/>
    </source>
</evidence>
<dbReference type="PANTHER" id="PTHR43853:SF10">
    <property type="entry name" value="ACETYL-COA C-ACETYLTRANSFERASE"/>
    <property type="match status" value="1"/>
</dbReference>
<dbReference type="GO" id="GO:0005777">
    <property type="term" value="C:peroxisome"/>
    <property type="evidence" value="ECO:0007669"/>
    <property type="project" value="TreeGrafter"/>
</dbReference>
<evidence type="ECO:0000313" key="11">
    <source>
        <dbReference type="Proteomes" id="UP000245942"/>
    </source>
</evidence>
<dbReference type="PANTHER" id="PTHR43853">
    <property type="entry name" value="3-KETOACYL-COA THIOLASE, PEROXISOMAL"/>
    <property type="match status" value="1"/>
</dbReference>
<evidence type="ECO:0000256" key="3">
    <source>
        <dbReference type="ARBA" id="ARBA00022679"/>
    </source>
</evidence>
<evidence type="ECO:0000256" key="7">
    <source>
        <dbReference type="RuleBase" id="RU003557"/>
    </source>
</evidence>
<comment type="pathway">
    <text evidence="1">Lipid metabolism; fatty acid metabolism.</text>
</comment>
<accession>A0A316U4M3</accession>